<feature type="domain" description="Fe/B12 periplasmic-binding" evidence="7">
    <location>
        <begin position="71"/>
        <end position="344"/>
    </location>
</feature>
<evidence type="ECO:0000256" key="5">
    <source>
        <dbReference type="SAM" id="MobiDB-lite"/>
    </source>
</evidence>
<keyword evidence="9" id="KW-1185">Reference proteome</keyword>
<dbReference type="PROSITE" id="PS50983">
    <property type="entry name" value="FE_B12_PBP"/>
    <property type="match status" value="1"/>
</dbReference>
<evidence type="ECO:0000313" key="9">
    <source>
        <dbReference type="Proteomes" id="UP000186235"/>
    </source>
</evidence>
<dbReference type="GO" id="GO:0030288">
    <property type="term" value="C:outer membrane-bounded periplasmic space"/>
    <property type="evidence" value="ECO:0007669"/>
    <property type="project" value="TreeGrafter"/>
</dbReference>
<comment type="similarity">
    <text evidence="2">Belongs to the bacterial solute-binding protein 8 family.</text>
</comment>
<gene>
    <name evidence="8" type="ORF">SAMN05518682_2011</name>
</gene>
<comment type="subcellular location">
    <subcellularLocation>
        <location evidence="1">Cell envelope</location>
    </subcellularLocation>
</comment>
<dbReference type="PANTHER" id="PTHR30532">
    <property type="entry name" value="IRON III DICITRATE-BINDING PERIPLASMIC PROTEIN"/>
    <property type="match status" value="1"/>
</dbReference>
<proteinExistence type="inferred from homology"/>
<evidence type="ECO:0000256" key="6">
    <source>
        <dbReference type="SAM" id="SignalP"/>
    </source>
</evidence>
<dbReference type="Gene3D" id="3.40.50.1980">
    <property type="entry name" value="Nitrogenase molybdenum iron protein domain"/>
    <property type="match status" value="2"/>
</dbReference>
<protein>
    <submittedName>
        <fullName evidence="8">Iron complex transport system substrate-binding protein</fullName>
    </submittedName>
</protein>
<reference evidence="9" key="1">
    <citation type="submission" date="2017-01" db="EMBL/GenBank/DDBJ databases">
        <authorList>
            <person name="Varghese N."/>
            <person name="Submissions S."/>
        </authorList>
    </citation>
    <scope>NUCLEOTIDE SEQUENCE [LARGE SCALE GENOMIC DNA]</scope>
    <source>
        <strain evidence="9">3bp</strain>
    </source>
</reference>
<sequence>MLPSRRPTRRPLTALAALVAAATLALSACSGGTTTSDAGAEGSGEPTGSSAAERVVATDQGDVTVPTEPQRVVVLNHALAGYLYALDVPVLATVPEVTDDPEPAFSPLWAQEAEADGTELLEWSADGFNLEAILALEPDLIVGGGWGFPLKQATDVYDGLSQIAPTVLVSGTYTTWQEQLAFLAEDVFDDAATSEELAAGYEDRLTEVRDAITVPAGETAFLARTAEGTTYALQEGEGLPAIFERLGFAVQPIQEQTGAEPYTPGGDMFEVSAEQVTSVVTAPNVFVIGFNGAEVDLDALAADPVFAALPSFAAGTAHELPTWTIRSDYHEAMALLDVVEEQFS</sequence>
<dbReference type="GO" id="GO:1901678">
    <property type="term" value="P:iron coordination entity transport"/>
    <property type="evidence" value="ECO:0007669"/>
    <property type="project" value="UniProtKB-ARBA"/>
</dbReference>
<feature type="chain" id="PRO_5039661757" evidence="6">
    <location>
        <begin position="28"/>
        <end position="344"/>
    </location>
</feature>
<keyword evidence="3" id="KW-0813">Transport</keyword>
<keyword evidence="4 6" id="KW-0732">Signal</keyword>
<evidence type="ECO:0000256" key="3">
    <source>
        <dbReference type="ARBA" id="ARBA00022448"/>
    </source>
</evidence>
<organism evidence="8 9">
    <name type="scientific">Cellulosimicrobium aquatile</name>
    <dbReference type="NCBI Taxonomy" id="1612203"/>
    <lineage>
        <taxon>Bacteria</taxon>
        <taxon>Bacillati</taxon>
        <taxon>Actinomycetota</taxon>
        <taxon>Actinomycetes</taxon>
        <taxon>Micrococcales</taxon>
        <taxon>Promicromonosporaceae</taxon>
        <taxon>Cellulosimicrobium</taxon>
    </lineage>
</organism>
<evidence type="ECO:0000256" key="1">
    <source>
        <dbReference type="ARBA" id="ARBA00004196"/>
    </source>
</evidence>
<evidence type="ECO:0000259" key="7">
    <source>
        <dbReference type="PROSITE" id="PS50983"/>
    </source>
</evidence>
<dbReference type="PANTHER" id="PTHR30532:SF24">
    <property type="entry name" value="FERRIC ENTEROBACTIN-BINDING PERIPLASMIC PROTEIN FEPB"/>
    <property type="match status" value="1"/>
</dbReference>
<dbReference type="Proteomes" id="UP000186235">
    <property type="component" value="Unassembled WGS sequence"/>
</dbReference>
<feature type="signal peptide" evidence="6">
    <location>
        <begin position="1"/>
        <end position="27"/>
    </location>
</feature>
<dbReference type="SUPFAM" id="SSF53807">
    <property type="entry name" value="Helical backbone' metal receptor"/>
    <property type="match status" value="1"/>
</dbReference>
<accession>A0A1N6RM50</accession>
<evidence type="ECO:0000313" key="8">
    <source>
        <dbReference type="EMBL" id="SIQ29980.1"/>
    </source>
</evidence>
<feature type="region of interest" description="Disordered" evidence="5">
    <location>
        <begin position="33"/>
        <end position="53"/>
    </location>
</feature>
<dbReference type="RefSeq" id="WP_076404838.1">
    <property type="nucleotide sequence ID" value="NZ_FTMI01000003.1"/>
</dbReference>
<dbReference type="Pfam" id="PF01497">
    <property type="entry name" value="Peripla_BP_2"/>
    <property type="match status" value="1"/>
</dbReference>
<evidence type="ECO:0000256" key="4">
    <source>
        <dbReference type="ARBA" id="ARBA00022729"/>
    </source>
</evidence>
<dbReference type="AlphaFoldDB" id="A0A1N6RM50"/>
<name>A0A1N6RM50_9MICO</name>
<dbReference type="InterPro" id="IPR002491">
    <property type="entry name" value="ABC_transptr_periplasmic_BD"/>
</dbReference>
<evidence type="ECO:0000256" key="2">
    <source>
        <dbReference type="ARBA" id="ARBA00008814"/>
    </source>
</evidence>
<dbReference type="PROSITE" id="PS51257">
    <property type="entry name" value="PROKAR_LIPOPROTEIN"/>
    <property type="match status" value="1"/>
</dbReference>
<dbReference type="EMBL" id="FTMI01000003">
    <property type="protein sequence ID" value="SIQ29980.1"/>
    <property type="molecule type" value="Genomic_DNA"/>
</dbReference>
<dbReference type="InterPro" id="IPR051313">
    <property type="entry name" value="Bact_iron-sidero_bind"/>
</dbReference>